<dbReference type="InterPro" id="IPR015797">
    <property type="entry name" value="NUDIX_hydrolase-like_dom_sf"/>
</dbReference>
<proteinExistence type="predicted"/>
<dbReference type="Gene3D" id="3.90.79.10">
    <property type="entry name" value="Nucleoside Triphosphate Pyrophosphohydrolase"/>
    <property type="match status" value="1"/>
</dbReference>
<keyword evidence="3" id="KW-1185">Reference proteome</keyword>
<feature type="domain" description="Nudix hydrolase" evidence="1">
    <location>
        <begin position="135"/>
        <end position="291"/>
    </location>
</feature>
<gene>
    <name evidence="2" type="ORF">OIDMADRAFT_105749</name>
</gene>
<dbReference type="HOGENOM" id="CLU_048013_0_0_1"/>
<reference evidence="3" key="2">
    <citation type="submission" date="2015-01" db="EMBL/GenBank/DDBJ databases">
        <title>Evolutionary Origins and Diversification of the Mycorrhizal Mutualists.</title>
        <authorList>
            <consortium name="DOE Joint Genome Institute"/>
            <consortium name="Mycorrhizal Genomics Consortium"/>
            <person name="Kohler A."/>
            <person name="Kuo A."/>
            <person name="Nagy L.G."/>
            <person name="Floudas D."/>
            <person name="Copeland A."/>
            <person name="Barry K.W."/>
            <person name="Cichocki N."/>
            <person name="Veneault-Fourrey C."/>
            <person name="LaButti K."/>
            <person name="Lindquist E.A."/>
            <person name="Lipzen A."/>
            <person name="Lundell T."/>
            <person name="Morin E."/>
            <person name="Murat C."/>
            <person name="Riley R."/>
            <person name="Ohm R."/>
            <person name="Sun H."/>
            <person name="Tunlid A."/>
            <person name="Henrissat B."/>
            <person name="Grigoriev I.V."/>
            <person name="Hibbett D.S."/>
            <person name="Martin F."/>
        </authorList>
    </citation>
    <scope>NUCLEOTIDE SEQUENCE [LARGE SCALE GENOMIC DNA]</scope>
    <source>
        <strain evidence="3">Zn</strain>
    </source>
</reference>
<dbReference type="Pfam" id="PF15916">
    <property type="entry name" value="DUF4743"/>
    <property type="match status" value="1"/>
</dbReference>
<dbReference type="OrthoDB" id="10261522at2759"/>
<dbReference type="PANTHER" id="PTHR13622">
    <property type="entry name" value="THIAMIN PYROPHOSPHOKINASE"/>
    <property type="match status" value="1"/>
</dbReference>
<dbReference type="EMBL" id="KN832882">
    <property type="protein sequence ID" value="KIM97514.1"/>
    <property type="molecule type" value="Genomic_DNA"/>
</dbReference>
<dbReference type="InterPro" id="IPR000086">
    <property type="entry name" value="NUDIX_hydrolase_dom"/>
</dbReference>
<evidence type="ECO:0000313" key="3">
    <source>
        <dbReference type="Proteomes" id="UP000054321"/>
    </source>
</evidence>
<dbReference type="PANTHER" id="PTHR13622:SF8">
    <property type="entry name" value="THIAMIN PYROPHOSPHOKINASE 1"/>
    <property type="match status" value="1"/>
</dbReference>
<reference evidence="2 3" key="1">
    <citation type="submission" date="2014-04" db="EMBL/GenBank/DDBJ databases">
        <authorList>
            <consortium name="DOE Joint Genome Institute"/>
            <person name="Kuo A."/>
            <person name="Martino E."/>
            <person name="Perotto S."/>
            <person name="Kohler A."/>
            <person name="Nagy L.G."/>
            <person name="Floudas D."/>
            <person name="Copeland A."/>
            <person name="Barry K.W."/>
            <person name="Cichocki N."/>
            <person name="Veneault-Fourrey C."/>
            <person name="LaButti K."/>
            <person name="Lindquist E.A."/>
            <person name="Lipzen A."/>
            <person name="Lundell T."/>
            <person name="Morin E."/>
            <person name="Murat C."/>
            <person name="Sun H."/>
            <person name="Tunlid A."/>
            <person name="Henrissat B."/>
            <person name="Grigoriev I.V."/>
            <person name="Hibbett D.S."/>
            <person name="Martin F."/>
            <person name="Nordberg H.P."/>
            <person name="Cantor M.N."/>
            <person name="Hua S.X."/>
        </authorList>
    </citation>
    <scope>NUCLEOTIDE SEQUENCE [LARGE SCALE GENOMIC DNA]</scope>
    <source>
        <strain evidence="2 3">Zn</strain>
    </source>
</reference>
<dbReference type="GO" id="GO:0044715">
    <property type="term" value="F:8-oxo-dGDP phosphatase activity"/>
    <property type="evidence" value="ECO:0007669"/>
    <property type="project" value="TreeGrafter"/>
</dbReference>
<sequence>MTRTNSFLNVVCECDSFPYPGDPAYYPLISTFWHFTHTTSNETFKLGYIISPVAEALQLLPPNLSLLVSLDAQSKTVSLVADTPDSRSEALSRILSHWREDRRFTVLTGWRGESYPIYAPPGLLYAGIERAGAPLFGIVAHCVYLIGYSFVGKEKELKLWIPRRSKTKQTYAGMLDVTVAGAMVVGEGARDCVSREAFEEASLSMETVREQAKEVARVSYFGVSTGDPKHGGGERGLCLPEAGVVYEILLDEKVHLRPRDGEVEEFYCWSVPEVQEALQRGEFKGNSGAVMVDWLEDRGMLGLEKETGELVSEKMRRKLDFPHI</sequence>
<dbReference type="PROSITE" id="PS51462">
    <property type="entry name" value="NUDIX"/>
    <property type="match status" value="1"/>
</dbReference>
<dbReference type="InParanoid" id="A0A0C3H286"/>
<dbReference type="InterPro" id="IPR031804">
    <property type="entry name" value="DUF4743"/>
</dbReference>
<dbReference type="SUPFAM" id="SSF55811">
    <property type="entry name" value="Nudix"/>
    <property type="match status" value="1"/>
</dbReference>
<dbReference type="Proteomes" id="UP000054321">
    <property type="component" value="Unassembled WGS sequence"/>
</dbReference>
<evidence type="ECO:0000313" key="2">
    <source>
        <dbReference type="EMBL" id="KIM97514.1"/>
    </source>
</evidence>
<evidence type="ECO:0000259" key="1">
    <source>
        <dbReference type="PROSITE" id="PS51462"/>
    </source>
</evidence>
<dbReference type="CDD" id="cd03676">
    <property type="entry name" value="NUDIX_Tnr3_like"/>
    <property type="match status" value="1"/>
</dbReference>
<accession>A0A0C3H286</accession>
<protein>
    <recommendedName>
        <fullName evidence="1">Nudix hydrolase domain-containing protein</fullName>
    </recommendedName>
</protein>
<dbReference type="AlphaFoldDB" id="A0A0C3H286"/>
<name>A0A0C3H286_OIDMZ</name>
<organism evidence="2 3">
    <name type="scientific">Oidiodendron maius (strain Zn)</name>
    <dbReference type="NCBI Taxonomy" id="913774"/>
    <lineage>
        <taxon>Eukaryota</taxon>
        <taxon>Fungi</taxon>
        <taxon>Dikarya</taxon>
        <taxon>Ascomycota</taxon>
        <taxon>Pezizomycotina</taxon>
        <taxon>Leotiomycetes</taxon>
        <taxon>Leotiomycetes incertae sedis</taxon>
        <taxon>Myxotrichaceae</taxon>
        <taxon>Oidiodendron</taxon>
    </lineage>
</organism>
<dbReference type="STRING" id="913774.A0A0C3H286"/>